<keyword evidence="1" id="KW-0880">Kelch repeat</keyword>
<protein>
    <recommendedName>
        <fullName evidence="7">Kelch repeat-containing protein</fullName>
    </recommendedName>
</protein>
<dbReference type="SUPFAM" id="SSF117281">
    <property type="entry name" value="Kelch motif"/>
    <property type="match status" value="1"/>
</dbReference>
<evidence type="ECO:0000256" key="4">
    <source>
        <dbReference type="SAM" id="Phobius"/>
    </source>
</evidence>
<comment type="caution">
    <text evidence="5">The sequence shown here is derived from an EMBL/GenBank/DDBJ whole genome shotgun (WGS) entry which is preliminary data.</text>
</comment>
<keyword evidence="4" id="KW-0812">Transmembrane</keyword>
<keyword evidence="6" id="KW-1185">Reference proteome</keyword>
<evidence type="ECO:0000256" key="2">
    <source>
        <dbReference type="ARBA" id="ARBA00022737"/>
    </source>
</evidence>
<dbReference type="InterPro" id="IPR015915">
    <property type="entry name" value="Kelch-typ_b-propeller"/>
</dbReference>
<dbReference type="Gene3D" id="2.120.10.80">
    <property type="entry name" value="Kelch-type beta propeller"/>
    <property type="match status" value="2"/>
</dbReference>
<feature type="region of interest" description="Disordered" evidence="3">
    <location>
        <begin position="1"/>
        <end position="59"/>
    </location>
</feature>
<feature type="region of interest" description="Disordered" evidence="3">
    <location>
        <begin position="637"/>
        <end position="694"/>
    </location>
</feature>
<feature type="compositionally biased region" description="Polar residues" evidence="3">
    <location>
        <begin position="673"/>
        <end position="684"/>
    </location>
</feature>
<dbReference type="EMBL" id="JAQQWP010000010">
    <property type="protein sequence ID" value="KAK8097146.1"/>
    <property type="molecule type" value="Genomic_DNA"/>
</dbReference>
<dbReference type="Proteomes" id="UP001392437">
    <property type="component" value="Unassembled WGS sequence"/>
</dbReference>
<dbReference type="PANTHER" id="PTHR46093:SF18">
    <property type="entry name" value="FIBRONECTIN TYPE-III DOMAIN-CONTAINING PROTEIN"/>
    <property type="match status" value="1"/>
</dbReference>
<gene>
    <name evidence="5" type="ORF">PG999_013090</name>
</gene>
<keyword evidence="4" id="KW-0472">Membrane</keyword>
<feature type="compositionally biased region" description="Basic and acidic residues" evidence="3">
    <location>
        <begin position="20"/>
        <end position="44"/>
    </location>
</feature>
<evidence type="ECO:0000313" key="6">
    <source>
        <dbReference type="Proteomes" id="UP001392437"/>
    </source>
</evidence>
<feature type="compositionally biased region" description="Polar residues" evidence="3">
    <location>
        <begin position="1"/>
        <end position="19"/>
    </location>
</feature>
<sequence length="933" mass="99043">MSFSKLPPRSNTATPTTSEADSRPSEAPPRPRFDSTKTSHRLREGLPTQLPSFSMSSIRKGRRSIFKELGLGDDRECENDPHYREQSAITRRITQREFNEITGLGFEQPGHPHSNRERRDSSDDEGGDGDMPRTRLGWLSKLSPKRPKIKSAAGAPPSAVSGLHRFTMIALLIAVFIPAISYRHGYEKVEISGADAGVIPPTSRSEIVLDTRADSPVDVCLRWAHQSAMVNGTIYIYGGQAKTEGGQKQNTWNNNLLILDTTKSWKINSPSMTGLPRPSGPPAVSLGYLWNDYNNLFLYGGEFADNPYTEPEPYSTWKYDIAAKSWTEYNSPKTSAGNASEPEGIPIQRAGEGAGVSVPELGRSWYFGGHLDLATTQGWSNQIDRVYLKGLLEFTHPGYANNGVNSLHASGAGEGGAYRNITEGGIQDSSGFTERADGQLVFVPGWGPSGILLGLGGGSTANKDSTAEFASMSTIDVYDIETSVWYHQETRGEAPGVRVNPCAVVFSAPDASSFNVYLYGGQNLLPVAGQTQYTDLWILTVPSFTWIKVDIEKDGQPPARAGHTCHARDGQMIVVGGYIGQTNNCDGAGVYNFNASSLKWQDQFGAADHPADISSDNTILADSYGYRVPDVVQSVIGGHSDGGATATHPASGPATGGPFATGKPPIFTVTAPGGSTATVTSTPDGSSNSSNGAKGGSKGGLIAAGVIAGVLGALALYLGFCAWLYRRQVSAYKKHMLAANRYSGAVIPEEGGVGGGVDHGYDHDFNNTTYGGAGAALAGAGGGAAAIKEKLRKNRRPGGSSSGESAREQFGWVGQQRADNSATSQPFLSEPKWLSEDLSPGASSAAANTASSRKYSSDRAPPRPSEDRNPWGWFESPSSGNTGGGVSRNKSSATRSTASGNSTDGLLDGREPNFFSVVLGPRRALRVVNGMEE</sequence>
<evidence type="ECO:0000256" key="1">
    <source>
        <dbReference type="ARBA" id="ARBA00022441"/>
    </source>
</evidence>
<feature type="region of interest" description="Disordered" evidence="3">
    <location>
        <begin position="832"/>
        <end position="912"/>
    </location>
</feature>
<feature type="region of interest" description="Disordered" evidence="3">
    <location>
        <begin position="103"/>
        <end position="138"/>
    </location>
</feature>
<keyword evidence="2" id="KW-0677">Repeat</keyword>
<evidence type="ECO:0000313" key="5">
    <source>
        <dbReference type="EMBL" id="KAK8097146.1"/>
    </source>
</evidence>
<proteinExistence type="predicted"/>
<keyword evidence="4" id="KW-1133">Transmembrane helix</keyword>
<evidence type="ECO:0000256" key="3">
    <source>
        <dbReference type="SAM" id="MobiDB-lite"/>
    </source>
</evidence>
<dbReference type="AlphaFoldDB" id="A0AAW0QCW1"/>
<organism evidence="5 6">
    <name type="scientific">Apiospora kogelbergensis</name>
    <dbReference type="NCBI Taxonomy" id="1337665"/>
    <lineage>
        <taxon>Eukaryota</taxon>
        <taxon>Fungi</taxon>
        <taxon>Dikarya</taxon>
        <taxon>Ascomycota</taxon>
        <taxon>Pezizomycotina</taxon>
        <taxon>Sordariomycetes</taxon>
        <taxon>Xylariomycetidae</taxon>
        <taxon>Amphisphaeriales</taxon>
        <taxon>Apiosporaceae</taxon>
        <taxon>Apiospora</taxon>
    </lineage>
</organism>
<name>A0AAW0QCW1_9PEZI</name>
<evidence type="ECO:0008006" key="7">
    <source>
        <dbReference type="Google" id="ProtNLM"/>
    </source>
</evidence>
<reference evidence="5 6" key="1">
    <citation type="submission" date="2023-01" db="EMBL/GenBank/DDBJ databases">
        <title>Analysis of 21 Apiospora genomes using comparative genomics revels a genus with tremendous synthesis potential of carbohydrate active enzymes and secondary metabolites.</title>
        <authorList>
            <person name="Sorensen T."/>
        </authorList>
    </citation>
    <scope>NUCLEOTIDE SEQUENCE [LARGE SCALE GENOMIC DNA]</scope>
    <source>
        <strain evidence="5 6">CBS 117206</strain>
    </source>
</reference>
<accession>A0AAW0QCW1</accession>
<dbReference type="PANTHER" id="PTHR46093">
    <property type="entry name" value="ACYL-COA-BINDING DOMAIN-CONTAINING PROTEIN 5"/>
    <property type="match status" value="1"/>
</dbReference>
<feature type="transmembrane region" description="Helical" evidence="4">
    <location>
        <begin position="701"/>
        <end position="725"/>
    </location>
</feature>
<feature type="compositionally biased region" description="Low complexity" evidence="3">
    <location>
        <begin position="839"/>
        <end position="852"/>
    </location>
</feature>
<feature type="compositionally biased region" description="Polar residues" evidence="3">
    <location>
        <begin position="888"/>
        <end position="904"/>
    </location>
</feature>
<feature type="compositionally biased region" description="Basic and acidic residues" evidence="3">
    <location>
        <begin position="855"/>
        <end position="869"/>
    </location>
</feature>
<dbReference type="Pfam" id="PF24681">
    <property type="entry name" value="Kelch_KLHDC2_KLHL20_DRC7"/>
    <property type="match status" value="1"/>
</dbReference>